<keyword evidence="1" id="KW-0479">Metal-binding</keyword>
<dbReference type="PROSITE" id="PS50097">
    <property type="entry name" value="BTB"/>
    <property type="match status" value="1"/>
</dbReference>
<evidence type="ECO:0000256" key="4">
    <source>
        <dbReference type="ARBA" id="ARBA00022833"/>
    </source>
</evidence>
<reference evidence="7" key="2">
    <citation type="submission" date="2025-09" db="UniProtKB">
        <authorList>
            <consortium name="Ensembl"/>
        </authorList>
    </citation>
    <scope>IDENTIFICATION</scope>
</reference>
<dbReference type="SUPFAM" id="SSF54695">
    <property type="entry name" value="POZ domain"/>
    <property type="match status" value="1"/>
</dbReference>
<dbReference type="Proteomes" id="UP000694521">
    <property type="component" value="Unplaced"/>
</dbReference>
<dbReference type="AlphaFoldDB" id="A0A8B9DWG2"/>
<evidence type="ECO:0000256" key="5">
    <source>
        <dbReference type="ARBA" id="ARBA00023242"/>
    </source>
</evidence>
<name>A0A8B9DWG2_ANSCY</name>
<feature type="domain" description="BTB" evidence="6">
    <location>
        <begin position="24"/>
        <end position="52"/>
    </location>
</feature>
<keyword evidence="4" id="KW-0862">Zinc</keyword>
<dbReference type="PANTHER" id="PTHR24394:SF0">
    <property type="entry name" value="ZINC FINGER AND BTB DOMAIN-CONTAINING PROTEIN 40"/>
    <property type="match status" value="1"/>
</dbReference>
<dbReference type="Gene3D" id="3.30.710.10">
    <property type="entry name" value="Potassium Channel Kv1.1, Chain A"/>
    <property type="match status" value="1"/>
</dbReference>
<organism evidence="7 8">
    <name type="scientific">Anser cygnoides</name>
    <name type="common">Swan goose</name>
    <dbReference type="NCBI Taxonomy" id="8845"/>
    <lineage>
        <taxon>Eukaryota</taxon>
        <taxon>Metazoa</taxon>
        <taxon>Chordata</taxon>
        <taxon>Craniata</taxon>
        <taxon>Vertebrata</taxon>
        <taxon>Euteleostomi</taxon>
        <taxon>Archelosauria</taxon>
        <taxon>Archosauria</taxon>
        <taxon>Dinosauria</taxon>
        <taxon>Saurischia</taxon>
        <taxon>Theropoda</taxon>
        <taxon>Coelurosauria</taxon>
        <taxon>Aves</taxon>
        <taxon>Neognathae</taxon>
        <taxon>Galloanserae</taxon>
        <taxon>Anseriformes</taxon>
        <taxon>Anatidae</taxon>
        <taxon>Anserinae</taxon>
        <taxon>Anser</taxon>
    </lineage>
</organism>
<sequence>MELPSYSKQLLQQLYTLCKEQQFCDCTIFIGTVHFRAHKVVLAAASVLFKSFSDTPSVCGICFGSCINMAMTDTRDPKTDFLSPWWRLAVEHLLCSALQAVHQQCHRW</sequence>
<evidence type="ECO:0000259" key="6">
    <source>
        <dbReference type="PROSITE" id="PS50097"/>
    </source>
</evidence>
<keyword evidence="5" id="KW-0539">Nucleus</keyword>
<dbReference type="PANTHER" id="PTHR24394">
    <property type="entry name" value="ZINC FINGER PROTEIN"/>
    <property type="match status" value="1"/>
</dbReference>
<dbReference type="GO" id="GO:0008270">
    <property type="term" value="F:zinc ion binding"/>
    <property type="evidence" value="ECO:0007669"/>
    <property type="project" value="UniProtKB-KW"/>
</dbReference>
<keyword evidence="3" id="KW-0863">Zinc-finger</keyword>
<keyword evidence="2" id="KW-0677">Repeat</keyword>
<dbReference type="GO" id="GO:0005634">
    <property type="term" value="C:nucleus"/>
    <property type="evidence" value="ECO:0007669"/>
    <property type="project" value="TreeGrafter"/>
</dbReference>
<dbReference type="Ensembl" id="ENSACDT00005013643.1">
    <property type="protein sequence ID" value="ENSACDP00005011345.1"/>
    <property type="gene ID" value="ENSACDG00005008305.1"/>
</dbReference>
<protein>
    <recommendedName>
        <fullName evidence="6">BTB domain-containing protein</fullName>
    </recommendedName>
</protein>
<accession>A0A8B9DWG2</accession>
<evidence type="ECO:0000256" key="2">
    <source>
        <dbReference type="ARBA" id="ARBA00022737"/>
    </source>
</evidence>
<evidence type="ECO:0000313" key="7">
    <source>
        <dbReference type="Ensembl" id="ENSACDP00005011345.1"/>
    </source>
</evidence>
<keyword evidence="8" id="KW-1185">Reference proteome</keyword>
<evidence type="ECO:0000313" key="8">
    <source>
        <dbReference type="Proteomes" id="UP000694521"/>
    </source>
</evidence>
<dbReference type="InterPro" id="IPR011333">
    <property type="entry name" value="SKP1/BTB/POZ_sf"/>
</dbReference>
<dbReference type="InterPro" id="IPR000210">
    <property type="entry name" value="BTB/POZ_dom"/>
</dbReference>
<reference evidence="7" key="1">
    <citation type="submission" date="2025-08" db="UniProtKB">
        <authorList>
            <consortium name="Ensembl"/>
        </authorList>
    </citation>
    <scope>IDENTIFICATION</scope>
</reference>
<evidence type="ECO:0000256" key="3">
    <source>
        <dbReference type="ARBA" id="ARBA00022771"/>
    </source>
</evidence>
<evidence type="ECO:0000256" key="1">
    <source>
        <dbReference type="ARBA" id="ARBA00022723"/>
    </source>
</evidence>
<dbReference type="GO" id="GO:0000981">
    <property type="term" value="F:DNA-binding transcription factor activity, RNA polymerase II-specific"/>
    <property type="evidence" value="ECO:0007669"/>
    <property type="project" value="TreeGrafter"/>
</dbReference>
<dbReference type="Pfam" id="PF00651">
    <property type="entry name" value="BTB"/>
    <property type="match status" value="1"/>
</dbReference>
<proteinExistence type="predicted"/>